<sequence>MERDIAGHGSKPLMQKAQEEGIYASFMPTSMTVTRLDQGLTPPPKIHPETLSDNGESHKEFISKEHATKYSTSEAHDHHLIGNLSQENASKNGVDCTNETEQERTGKVYSSCQHIEPNAHHRHEKLTDGPSSFPILGQRQRQKLGFCSSSQGPHHASKLATGLMEYHLATIQSAGCQGSIDEEPANQLQLAPINGSIPSICPTDGRAMPRSSRPSQDTVPQIQKPKGSDVNLLCNRECIALTDQPVATKHLASRQADDLPDGGIGDRGKELTVSRGSKVEMVAKLSASESSCSTPDIGNMADGKATINVSASERLQDEKSQDEKLQYEQPQDNIHTSCQVSLSLVEQGTQMASGVSCGVGSPKAEGVEASLYSPIYKSPNASSQVRKIQQLMLAAMDGEIELGGNPNLDAQLDAIYSRMLVDEQFLKGVLSFSVSKLGYRLVTTNATSSRTQSSRLGGNATASKDSGPKFNIKTCTLEELKEEYITGKAVAKKEHQRLSASLSKRSSLEEDIKVLKEQRDNWKKISSSVAGATAVENRSGKWLCTSCGLLNDSWADLTEWAPGKVPKDAKPAPEEAGVPESKKSTWVQTKYCRHCGLHKSVGRPKGGSITDFDDEFRGLCEDIKSGLNASGHGVPTNKSFQIQLVDFRPAAPAAQSPQVPCANQHAANIQQGQSNASNSSPQYLPSVNGTVANQHRLPNINGAVPNQQHLADGNGTVANQHCFPNTNDTVPNQQNFPSGNGTTVVQQHFPTGNGTIGGQQYLPASNGMVKDQQYSPSGNSTISGQQGPTNGSGTVTDQQGTPRLTGTNEGQNYFPIANGSVAGQQLSPGTTGTNFEQELEPTSYGIIADPADVIGSFISQFGGEDLFDDFDFDFDAVSDFPFDSQDPFSMADWYGLHSNTAVVTSAASGTPNAWSPGQTTLSSAAVTPSSVGNSVQFSIEIDDGDVPPISQEDIKVHNSIRIDQPATKAPSKPKSKAQNRITKPGVKYDMRGNQIGPSTLPTFRYHKPTAPRTAKVGALTFPASAAPANAAPQATQHPNGG</sequence>
<evidence type="ECO:0000313" key="4">
    <source>
        <dbReference type="Proteomes" id="UP000011064"/>
    </source>
</evidence>
<feature type="compositionally biased region" description="Polar residues" evidence="2">
    <location>
        <begin position="665"/>
        <end position="689"/>
    </location>
</feature>
<feature type="compositionally biased region" description="Polar residues" evidence="2">
    <location>
        <begin position="212"/>
        <end position="221"/>
    </location>
</feature>
<feature type="region of interest" description="Disordered" evidence="2">
    <location>
        <begin position="962"/>
        <end position="1006"/>
    </location>
</feature>
<dbReference type="InParanoid" id="L8G8R4"/>
<protein>
    <submittedName>
        <fullName evidence="3">Uncharacterized protein</fullName>
    </submittedName>
</protein>
<evidence type="ECO:0000313" key="3">
    <source>
        <dbReference type="EMBL" id="ELR09033.1"/>
    </source>
</evidence>
<evidence type="ECO:0000256" key="1">
    <source>
        <dbReference type="SAM" id="Coils"/>
    </source>
</evidence>
<feature type="compositionally biased region" description="Polar residues" evidence="2">
    <location>
        <begin position="772"/>
        <end position="811"/>
    </location>
</feature>
<feature type="compositionally biased region" description="Polar residues" evidence="2">
    <location>
        <begin position="821"/>
        <end position="830"/>
    </location>
</feature>
<dbReference type="HOGENOM" id="CLU_279285_0_0_1"/>
<dbReference type="OrthoDB" id="3439851at2759"/>
<dbReference type="VEuPathDB" id="FungiDB:GMDG_03619"/>
<evidence type="ECO:0000256" key="2">
    <source>
        <dbReference type="SAM" id="MobiDB-lite"/>
    </source>
</evidence>
<keyword evidence="4" id="KW-1185">Reference proteome</keyword>
<organism evidence="3 4">
    <name type="scientific">Pseudogymnoascus destructans (strain ATCC MYA-4855 / 20631-21)</name>
    <name type="common">Bat white-nose syndrome fungus</name>
    <name type="synonym">Geomyces destructans</name>
    <dbReference type="NCBI Taxonomy" id="658429"/>
    <lineage>
        <taxon>Eukaryota</taxon>
        <taxon>Fungi</taxon>
        <taxon>Dikarya</taxon>
        <taxon>Ascomycota</taxon>
        <taxon>Pezizomycotina</taxon>
        <taxon>Leotiomycetes</taxon>
        <taxon>Thelebolales</taxon>
        <taxon>Thelebolaceae</taxon>
        <taxon>Pseudogymnoascus</taxon>
    </lineage>
</organism>
<dbReference type="AlphaFoldDB" id="L8G8R4"/>
<accession>L8G8R4</accession>
<feature type="region of interest" description="Disordered" evidence="2">
    <location>
        <begin position="205"/>
        <end position="226"/>
    </location>
</feature>
<dbReference type="STRING" id="658429.L8G8R4"/>
<name>L8G8R4_PSED2</name>
<dbReference type="Proteomes" id="UP000011064">
    <property type="component" value="Unassembled WGS sequence"/>
</dbReference>
<gene>
    <name evidence="3" type="ORF">GMDG_03619</name>
</gene>
<feature type="coiled-coil region" evidence="1">
    <location>
        <begin position="498"/>
        <end position="525"/>
    </location>
</feature>
<proteinExistence type="predicted"/>
<feature type="region of interest" description="Disordered" evidence="2">
    <location>
        <begin position="768"/>
        <end position="830"/>
    </location>
</feature>
<dbReference type="EMBL" id="GL573228">
    <property type="protein sequence ID" value="ELR09033.1"/>
    <property type="molecule type" value="Genomic_DNA"/>
</dbReference>
<keyword evidence="1" id="KW-0175">Coiled coil</keyword>
<feature type="region of interest" description="Disordered" evidence="2">
    <location>
        <begin position="654"/>
        <end position="689"/>
    </location>
</feature>
<reference evidence="4" key="1">
    <citation type="submission" date="2010-09" db="EMBL/GenBank/DDBJ databases">
        <title>The genome sequence of Geomyces destructans 20631-21.</title>
        <authorList>
            <consortium name="The Broad Institute Genome Sequencing Platform"/>
            <person name="Cuomo C.A."/>
            <person name="Blehert D.S."/>
            <person name="Lorch J.M."/>
            <person name="Young S.K."/>
            <person name="Zeng Q."/>
            <person name="Gargeya S."/>
            <person name="Fitzgerald M."/>
            <person name="Haas B."/>
            <person name="Abouelleil A."/>
            <person name="Alvarado L."/>
            <person name="Arachchi H.M."/>
            <person name="Berlin A."/>
            <person name="Brown A."/>
            <person name="Chapman S.B."/>
            <person name="Chen Z."/>
            <person name="Dunbar C."/>
            <person name="Freedman E."/>
            <person name="Gearin G."/>
            <person name="Gellesch M."/>
            <person name="Goldberg J."/>
            <person name="Griggs A."/>
            <person name="Gujja S."/>
            <person name="Heiman D."/>
            <person name="Howarth C."/>
            <person name="Larson L."/>
            <person name="Lui A."/>
            <person name="MacDonald P.J.P."/>
            <person name="Montmayeur A."/>
            <person name="Murphy C."/>
            <person name="Neiman D."/>
            <person name="Pearson M."/>
            <person name="Priest M."/>
            <person name="Roberts A."/>
            <person name="Saif S."/>
            <person name="Shea T."/>
            <person name="Shenoy N."/>
            <person name="Sisk P."/>
            <person name="Stolte C."/>
            <person name="Sykes S."/>
            <person name="Wortman J."/>
            <person name="Nusbaum C."/>
            <person name="Birren B."/>
        </authorList>
    </citation>
    <scope>NUCLEOTIDE SEQUENCE [LARGE SCALE GENOMIC DNA]</scope>
    <source>
        <strain evidence="4">ATCC MYA-4855 / 20631-21</strain>
    </source>
</reference>